<dbReference type="EMBL" id="PCYL01000031">
    <property type="protein sequence ID" value="PIR46703.1"/>
    <property type="molecule type" value="Genomic_DNA"/>
</dbReference>
<dbReference type="Pfam" id="PF11967">
    <property type="entry name" value="RecO_N"/>
    <property type="match status" value="1"/>
</dbReference>
<sequence>MYHFYNTECFVLGAEDISEGSRLLTLFTRELGLVRVHARSIRVERSKLRSFLQPYSFAEVSLVRGREFWRLTTGGVGFGALILDTMEKRCALARISALSSRLIVGEERDSSLYEEFFAGTRALTRLNQEELRRWELLLMARLLSLLGYGDLEPVCAGMKSVSWDEDAISFARGKEQNLARFVDRALSASQL</sequence>
<dbReference type="AlphaFoldDB" id="A0A2H0RJN4"/>
<dbReference type="InterPro" id="IPR012340">
    <property type="entry name" value="NA-bd_OB-fold"/>
</dbReference>
<feature type="domain" description="DNA replication/recombination mediator RecO N-terminal" evidence="4">
    <location>
        <begin position="4"/>
        <end position="72"/>
    </location>
</feature>
<evidence type="ECO:0000256" key="3">
    <source>
        <dbReference type="ARBA" id="ARBA00023204"/>
    </source>
</evidence>
<evidence type="ECO:0000256" key="2">
    <source>
        <dbReference type="ARBA" id="ARBA00023172"/>
    </source>
</evidence>
<reference evidence="5 6" key="1">
    <citation type="submission" date="2017-09" db="EMBL/GenBank/DDBJ databases">
        <title>Depth-based differentiation of microbial function through sediment-hosted aquifers and enrichment of novel symbionts in the deep terrestrial subsurface.</title>
        <authorList>
            <person name="Probst A.J."/>
            <person name="Ladd B."/>
            <person name="Jarett J.K."/>
            <person name="Geller-Mcgrath D.E."/>
            <person name="Sieber C.M."/>
            <person name="Emerson J.B."/>
            <person name="Anantharaman K."/>
            <person name="Thomas B.C."/>
            <person name="Malmstrom R."/>
            <person name="Stieglmeier M."/>
            <person name="Klingl A."/>
            <person name="Woyke T."/>
            <person name="Ryan C.M."/>
            <person name="Banfield J.F."/>
        </authorList>
    </citation>
    <scope>NUCLEOTIDE SEQUENCE [LARGE SCALE GENOMIC DNA]</scope>
    <source>
        <strain evidence="5">CG10_big_fil_rev_8_21_14_0_10_45_14</strain>
    </source>
</reference>
<comment type="caution">
    <text evidence="5">The sequence shown here is derived from an EMBL/GenBank/DDBJ whole genome shotgun (WGS) entry which is preliminary data.</text>
</comment>
<evidence type="ECO:0000313" key="5">
    <source>
        <dbReference type="EMBL" id="PIR46703.1"/>
    </source>
</evidence>
<dbReference type="InterPro" id="IPR022572">
    <property type="entry name" value="DNA_rep/recomb_RecO_N"/>
</dbReference>
<protein>
    <submittedName>
        <fullName evidence="5">DNA repair protein RecO</fullName>
    </submittedName>
</protein>
<dbReference type="SUPFAM" id="SSF50249">
    <property type="entry name" value="Nucleic acid-binding proteins"/>
    <property type="match status" value="1"/>
</dbReference>
<name>A0A2H0RJN4_9BACT</name>
<organism evidence="5 6">
    <name type="scientific">Candidatus Vogelbacteria bacterium CG10_big_fil_rev_8_21_14_0_10_45_14</name>
    <dbReference type="NCBI Taxonomy" id="1975042"/>
    <lineage>
        <taxon>Bacteria</taxon>
        <taxon>Candidatus Vogeliibacteriota</taxon>
    </lineage>
</organism>
<dbReference type="GO" id="GO:0006310">
    <property type="term" value="P:DNA recombination"/>
    <property type="evidence" value="ECO:0007669"/>
    <property type="project" value="UniProtKB-KW"/>
</dbReference>
<proteinExistence type="predicted"/>
<dbReference type="PANTHER" id="PTHR33991:SF1">
    <property type="entry name" value="DNA REPAIR PROTEIN RECO"/>
    <property type="match status" value="1"/>
</dbReference>
<evidence type="ECO:0000256" key="1">
    <source>
        <dbReference type="ARBA" id="ARBA00022763"/>
    </source>
</evidence>
<keyword evidence="3" id="KW-0234">DNA repair</keyword>
<evidence type="ECO:0000259" key="4">
    <source>
        <dbReference type="Pfam" id="PF11967"/>
    </source>
</evidence>
<accession>A0A2H0RJN4</accession>
<dbReference type="NCBIfam" id="TIGR00613">
    <property type="entry name" value="reco"/>
    <property type="match status" value="1"/>
</dbReference>
<dbReference type="Proteomes" id="UP000230833">
    <property type="component" value="Unassembled WGS sequence"/>
</dbReference>
<keyword evidence="2" id="KW-0233">DNA recombination</keyword>
<dbReference type="PANTHER" id="PTHR33991">
    <property type="entry name" value="DNA REPAIR PROTEIN RECO"/>
    <property type="match status" value="1"/>
</dbReference>
<dbReference type="InterPro" id="IPR003717">
    <property type="entry name" value="RecO"/>
</dbReference>
<dbReference type="Gene3D" id="2.40.50.140">
    <property type="entry name" value="Nucleic acid-binding proteins"/>
    <property type="match status" value="1"/>
</dbReference>
<gene>
    <name evidence="5" type="primary">recO</name>
    <name evidence="5" type="ORF">COV07_02900</name>
</gene>
<keyword evidence="1" id="KW-0227">DNA damage</keyword>
<dbReference type="GO" id="GO:0006302">
    <property type="term" value="P:double-strand break repair"/>
    <property type="evidence" value="ECO:0007669"/>
    <property type="project" value="TreeGrafter"/>
</dbReference>
<evidence type="ECO:0000313" key="6">
    <source>
        <dbReference type="Proteomes" id="UP000230833"/>
    </source>
</evidence>
<dbReference type="GO" id="GO:0043590">
    <property type="term" value="C:bacterial nucleoid"/>
    <property type="evidence" value="ECO:0007669"/>
    <property type="project" value="TreeGrafter"/>
</dbReference>